<dbReference type="SMART" id="SM00692">
    <property type="entry name" value="DM3"/>
    <property type="match status" value="1"/>
</dbReference>
<proteinExistence type="predicted"/>
<dbReference type="GO" id="GO:0008270">
    <property type="term" value="F:zinc ion binding"/>
    <property type="evidence" value="ECO:0007669"/>
    <property type="project" value="UniProtKB-KW"/>
</dbReference>
<protein>
    <recommendedName>
        <fullName evidence="6">THAP-type domain-containing protein</fullName>
    </recommendedName>
</protein>
<keyword evidence="4 5" id="KW-0238">DNA-binding</keyword>
<sequence>MIIAVTMDTISVFVTSSPSSLHSFPMDSPSLLARWLKAAGRPHWYPHLWSSVCSVHFTDDCFDGSGGREVLKPDAVDFSLYFDLSSVCVSGAEGSPEAPKASSNLT</sequence>
<dbReference type="InterPro" id="IPR052224">
    <property type="entry name" value="THAP_domain_protein"/>
</dbReference>
<evidence type="ECO:0000256" key="4">
    <source>
        <dbReference type="ARBA" id="ARBA00023125"/>
    </source>
</evidence>
<dbReference type="Pfam" id="PF05485">
    <property type="entry name" value="THAP"/>
    <property type="match status" value="1"/>
</dbReference>
<dbReference type="AlphaFoldDB" id="A0A3B4BEN9"/>
<evidence type="ECO:0000256" key="2">
    <source>
        <dbReference type="ARBA" id="ARBA00022771"/>
    </source>
</evidence>
<organism evidence="7 8">
    <name type="scientific">Periophthalmus magnuspinnatus</name>
    <dbReference type="NCBI Taxonomy" id="409849"/>
    <lineage>
        <taxon>Eukaryota</taxon>
        <taxon>Metazoa</taxon>
        <taxon>Chordata</taxon>
        <taxon>Craniata</taxon>
        <taxon>Vertebrata</taxon>
        <taxon>Euteleostomi</taxon>
        <taxon>Actinopterygii</taxon>
        <taxon>Neopterygii</taxon>
        <taxon>Teleostei</taxon>
        <taxon>Neoteleostei</taxon>
        <taxon>Acanthomorphata</taxon>
        <taxon>Gobiaria</taxon>
        <taxon>Gobiiformes</taxon>
        <taxon>Gobioidei</taxon>
        <taxon>Gobiidae</taxon>
        <taxon>Oxudercinae</taxon>
        <taxon>Periophthalmus</taxon>
    </lineage>
</organism>
<evidence type="ECO:0000256" key="1">
    <source>
        <dbReference type="ARBA" id="ARBA00022723"/>
    </source>
</evidence>
<dbReference type="PANTHER" id="PTHR46927:SF3">
    <property type="entry name" value="THAP-TYPE DOMAIN-CONTAINING PROTEIN"/>
    <property type="match status" value="1"/>
</dbReference>
<dbReference type="Ensembl" id="ENSPMGT00000030108.1">
    <property type="protein sequence ID" value="ENSPMGP00000028278.1"/>
    <property type="gene ID" value="ENSPMGG00000022770.1"/>
</dbReference>
<evidence type="ECO:0000256" key="3">
    <source>
        <dbReference type="ARBA" id="ARBA00022833"/>
    </source>
</evidence>
<reference evidence="7" key="1">
    <citation type="submission" date="2025-08" db="UniProtKB">
        <authorList>
            <consortium name="Ensembl"/>
        </authorList>
    </citation>
    <scope>IDENTIFICATION</scope>
</reference>
<name>A0A3B4BEN9_9GOBI</name>
<keyword evidence="3" id="KW-0862">Zinc</keyword>
<dbReference type="PROSITE" id="PS50950">
    <property type="entry name" value="ZF_THAP"/>
    <property type="match status" value="1"/>
</dbReference>
<evidence type="ECO:0000256" key="5">
    <source>
        <dbReference type="PROSITE-ProRule" id="PRU00309"/>
    </source>
</evidence>
<dbReference type="GO" id="GO:0003677">
    <property type="term" value="F:DNA binding"/>
    <property type="evidence" value="ECO:0007669"/>
    <property type="project" value="UniProtKB-UniRule"/>
</dbReference>
<accession>A0A3B4BEN9</accession>
<feature type="domain" description="THAP-type" evidence="6">
    <location>
        <begin position="1"/>
        <end position="80"/>
    </location>
</feature>
<keyword evidence="1" id="KW-0479">Metal-binding</keyword>
<dbReference type="Proteomes" id="UP000261520">
    <property type="component" value="Unplaced"/>
</dbReference>
<reference evidence="7" key="2">
    <citation type="submission" date="2025-09" db="UniProtKB">
        <authorList>
            <consortium name="Ensembl"/>
        </authorList>
    </citation>
    <scope>IDENTIFICATION</scope>
</reference>
<evidence type="ECO:0000259" key="6">
    <source>
        <dbReference type="PROSITE" id="PS50950"/>
    </source>
</evidence>
<keyword evidence="8" id="KW-1185">Reference proteome</keyword>
<dbReference type="PANTHER" id="PTHR46927">
    <property type="entry name" value="AGAP005574-PA"/>
    <property type="match status" value="1"/>
</dbReference>
<dbReference type="SUPFAM" id="SSF57716">
    <property type="entry name" value="Glucocorticoid receptor-like (DNA-binding domain)"/>
    <property type="match status" value="1"/>
</dbReference>
<evidence type="ECO:0000313" key="7">
    <source>
        <dbReference type="Ensembl" id="ENSPMGP00000028278.1"/>
    </source>
</evidence>
<keyword evidence="2 5" id="KW-0863">Zinc-finger</keyword>
<evidence type="ECO:0000313" key="8">
    <source>
        <dbReference type="Proteomes" id="UP000261520"/>
    </source>
</evidence>
<dbReference type="InterPro" id="IPR006612">
    <property type="entry name" value="THAP_Znf"/>
</dbReference>
<dbReference type="SMART" id="SM00980">
    <property type="entry name" value="THAP"/>
    <property type="match status" value="1"/>
</dbReference>